<evidence type="ECO:0008006" key="3">
    <source>
        <dbReference type="Google" id="ProtNLM"/>
    </source>
</evidence>
<keyword evidence="1" id="KW-0472">Membrane</keyword>
<accession>A0A6C0BWZ7</accession>
<evidence type="ECO:0000256" key="1">
    <source>
        <dbReference type="SAM" id="Phobius"/>
    </source>
</evidence>
<feature type="transmembrane region" description="Helical" evidence="1">
    <location>
        <begin position="96"/>
        <end position="112"/>
    </location>
</feature>
<organism evidence="2">
    <name type="scientific">viral metagenome</name>
    <dbReference type="NCBI Taxonomy" id="1070528"/>
    <lineage>
        <taxon>unclassified sequences</taxon>
        <taxon>metagenomes</taxon>
        <taxon>organismal metagenomes</taxon>
    </lineage>
</organism>
<protein>
    <recommendedName>
        <fullName evidence="3">Potassium channel domain-containing protein</fullName>
    </recommendedName>
</protein>
<keyword evidence="1" id="KW-1133">Transmembrane helix</keyword>
<dbReference type="Gene3D" id="1.10.287.70">
    <property type="match status" value="1"/>
</dbReference>
<evidence type="ECO:0000313" key="2">
    <source>
        <dbReference type="EMBL" id="QHS96746.1"/>
    </source>
</evidence>
<dbReference type="EMBL" id="MN739278">
    <property type="protein sequence ID" value="QHS96746.1"/>
    <property type="molecule type" value="Genomic_DNA"/>
</dbReference>
<reference evidence="2" key="1">
    <citation type="journal article" date="2020" name="Nature">
        <title>Giant virus diversity and host interactions through global metagenomics.</title>
        <authorList>
            <person name="Schulz F."/>
            <person name="Roux S."/>
            <person name="Paez-Espino D."/>
            <person name="Jungbluth S."/>
            <person name="Walsh D.A."/>
            <person name="Denef V.J."/>
            <person name="McMahon K.D."/>
            <person name="Konstantinidis K.T."/>
            <person name="Eloe-Fadrosh E.A."/>
            <person name="Kyrpides N.C."/>
            <person name="Woyke T."/>
        </authorList>
    </citation>
    <scope>NUCLEOTIDE SEQUENCE</scope>
    <source>
        <strain evidence="2">GVMAG-M-3300020166-5</strain>
    </source>
</reference>
<keyword evidence="1" id="KW-0812">Transmembrane</keyword>
<dbReference type="SUPFAM" id="SSF81324">
    <property type="entry name" value="Voltage-gated potassium channels"/>
    <property type="match status" value="1"/>
</dbReference>
<sequence>MIGLSKLSIRSKKGAWFIITHLLASLFFAILYLVSYHIFLEQDKQEGNKIPDAPLGFWYWLWFSLITQTTVGYGGVEDKNSNTEAFSKIKSNLFKIANCAQLISIFVITGYSL</sequence>
<name>A0A6C0BWZ7_9ZZZZ</name>
<dbReference type="AlphaFoldDB" id="A0A6C0BWZ7"/>
<feature type="transmembrane region" description="Helical" evidence="1">
    <location>
        <begin position="59"/>
        <end position="76"/>
    </location>
</feature>
<proteinExistence type="predicted"/>
<feature type="transmembrane region" description="Helical" evidence="1">
    <location>
        <begin position="15"/>
        <end position="39"/>
    </location>
</feature>